<dbReference type="InterPro" id="IPR044058">
    <property type="entry name" value="Lipoprotein_23"/>
</dbReference>
<organism evidence="1 2">
    <name type="scientific">Nocardioides simplex</name>
    <name type="common">Arthrobacter simplex</name>
    <dbReference type="NCBI Taxonomy" id="2045"/>
    <lineage>
        <taxon>Bacteria</taxon>
        <taxon>Bacillati</taxon>
        <taxon>Actinomycetota</taxon>
        <taxon>Actinomycetes</taxon>
        <taxon>Propionibacteriales</taxon>
        <taxon>Nocardioidaceae</taxon>
        <taxon>Pimelobacter</taxon>
    </lineage>
</organism>
<dbReference type="Pfam" id="PF18966">
    <property type="entry name" value="Lipoprotein_23"/>
    <property type="match status" value="1"/>
</dbReference>
<proteinExistence type="predicted"/>
<dbReference type="Proteomes" id="UP000449906">
    <property type="component" value="Unassembled WGS sequence"/>
</dbReference>
<gene>
    <name evidence="1" type="ORF">F9L07_13880</name>
</gene>
<reference evidence="1 2" key="1">
    <citation type="submission" date="2019-09" db="EMBL/GenBank/DDBJ databases">
        <title>Pimelobacter sp. isolated from Paulinella.</title>
        <authorList>
            <person name="Jeong S.E."/>
        </authorList>
    </citation>
    <scope>NUCLEOTIDE SEQUENCE [LARGE SCALE GENOMIC DNA]</scope>
    <source>
        <strain evidence="1 2">Pch-N</strain>
    </source>
</reference>
<evidence type="ECO:0000313" key="2">
    <source>
        <dbReference type="Proteomes" id="UP000449906"/>
    </source>
</evidence>
<comment type="caution">
    <text evidence="1">The sequence shown here is derived from an EMBL/GenBank/DDBJ whole genome shotgun (WGS) entry which is preliminary data.</text>
</comment>
<dbReference type="AlphaFoldDB" id="A0A7J5E422"/>
<dbReference type="EMBL" id="WBVM01000001">
    <property type="protein sequence ID" value="KAB2812817.1"/>
    <property type="molecule type" value="Genomic_DNA"/>
</dbReference>
<dbReference type="PROSITE" id="PS51257">
    <property type="entry name" value="PROKAR_LIPOPROTEIN"/>
    <property type="match status" value="1"/>
</dbReference>
<accession>A0A7J5E422</accession>
<evidence type="ECO:0000313" key="1">
    <source>
        <dbReference type="EMBL" id="KAB2812817.1"/>
    </source>
</evidence>
<protein>
    <submittedName>
        <fullName evidence="1">Uncharacterized protein</fullName>
    </submittedName>
</protein>
<sequence length="189" mass="19586">MRLMGAAAVLGVVGTLGLAGCSGDDADDADDKDVAAFAAVGGADSACPLPVVFDRDQGWVPKRPRVEEITDASVQESLASLTSPGPFDLACELVSPVDLGAMRVYTGPAALAGRDPAFAPATAESGTALVEATYERYDDLDEAYVPRRAFLAPGDDGVALFLLGGLDAEEHEGMLPAYELARRSVRLAD</sequence>
<name>A0A7J5E422_NOCSI</name>